<reference evidence="1" key="1">
    <citation type="submission" date="2014-09" db="EMBL/GenBank/DDBJ databases">
        <authorList>
            <person name="Magalhaes I.L.F."/>
            <person name="Oliveira U."/>
            <person name="Santos F.R."/>
            <person name="Vidigal T.H.D.A."/>
            <person name="Brescovit A.D."/>
            <person name="Santos A.J."/>
        </authorList>
    </citation>
    <scope>NUCLEOTIDE SEQUENCE</scope>
    <source>
        <tissue evidence="1">Shoot tissue taken approximately 20 cm above the soil surface</tissue>
    </source>
</reference>
<evidence type="ECO:0000313" key="1">
    <source>
        <dbReference type="EMBL" id="JAD87337.1"/>
    </source>
</evidence>
<protein>
    <submittedName>
        <fullName evidence="1">Uncharacterized protein</fullName>
    </submittedName>
</protein>
<proteinExistence type="predicted"/>
<accession>A0A0A9DU82</accession>
<organism evidence="1">
    <name type="scientific">Arundo donax</name>
    <name type="common">Giant reed</name>
    <name type="synonym">Donax arundinaceus</name>
    <dbReference type="NCBI Taxonomy" id="35708"/>
    <lineage>
        <taxon>Eukaryota</taxon>
        <taxon>Viridiplantae</taxon>
        <taxon>Streptophyta</taxon>
        <taxon>Embryophyta</taxon>
        <taxon>Tracheophyta</taxon>
        <taxon>Spermatophyta</taxon>
        <taxon>Magnoliopsida</taxon>
        <taxon>Liliopsida</taxon>
        <taxon>Poales</taxon>
        <taxon>Poaceae</taxon>
        <taxon>PACMAD clade</taxon>
        <taxon>Arundinoideae</taxon>
        <taxon>Arundineae</taxon>
        <taxon>Arundo</taxon>
    </lineage>
</organism>
<dbReference type="AlphaFoldDB" id="A0A0A9DU82"/>
<name>A0A0A9DU82_ARUDO</name>
<sequence length="36" mass="4373">MLMAPKCLSYTWTLKDLRVLGNQMYMMIGYLLWQLF</sequence>
<dbReference type="EMBL" id="GBRH01210558">
    <property type="protein sequence ID" value="JAD87337.1"/>
    <property type="molecule type" value="Transcribed_RNA"/>
</dbReference>
<reference evidence="1" key="2">
    <citation type="journal article" date="2015" name="Data Brief">
        <title>Shoot transcriptome of the giant reed, Arundo donax.</title>
        <authorList>
            <person name="Barrero R.A."/>
            <person name="Guerrero F.D."/>
            <person name="Moolhuijzen P."/>
            <person name="Goolsby J.A."/>
            <person name="Tidwell J."/>
            <person name="Bellgard S.E."/>
            <person name="Bellgard M.I."/>
        </authorList>
    </citation>
    <scope>NUCLEOTIDE SEQUENCE</scope>
    <source>
        <tissue evidence="1">Shoot tissue taken approximately 20 cm above the soil surface</tissue>
    </source>
</reference>